<dbReference type="SUPFAM" id="SSF52540">
    <property type="entry name" value="P-loop containing nucleoside triphosphate hydrolases"/>
    <property type="match status" value="1"/>
</dbReference>
<dbReference type="Gene3D" id="3.40.50.300">
    <property type="entry name" value="P-loop containing nucleotide triphosphate hydrolases"/>
    <property type="match status" value="1"/>
</dbReference>
<dbReference type="InterPro" id="IPR027417">
    <property type="entry name" value="P-loop_NTPase"/>
</dbReference>
<dbReference type="RefSeq" id="WP_039213059.1">
    <property type="nucleotide sequence ID" value="NZ_PGCP01000015.1"/>
</dbReference>
<evidence type="ECO:0000313" key="1">
    <source>
        <dbReference type="EMBL" id="PJC93099.1"/>
    </source>
</evidence>
<gene>
    <name evidence="1" type="ORF">CUC44_10525</name>
</gene>
<reference evidence="1 2" key="1">
    <citation type="submission" date="2017-11" db="EMBL/GenBank/DDBJ databases">
        <title>Draft genome sequence of environmental isolate Aeromonas lusitania sp. nov. MDC 2473.</title>
        <authorList>
            <person name="Colston S.M."/>
            <person name="Navarro A."/>
            <person name="Martinez-Murcia A.J."/>
            <person name="Graf J."/>
        </authorList>
    </citation>
    <scope>NUCLEOTIDE SEQUENCE [LARGE SCALE GENOMIC DNA]</scope>
    <source>
        <strain evidence="1 2">MDC 2473</strain>
    </source>
</reference>
<evidence type="ECO:0000313" key="2">
    <source>
        <dbReference type="Proteomes" id="UP000232060"/>
    </source>
</evidence>
<dbReference type="Pfam" id="PF05621">
    <property type="entry name" value="TniB"/>
    <property type="match status" value="1"/>
</dbReference>
<sequence length="296" mass="33724">MNDLAHLHPDFRHVMNLSDQERMAFINQPRWIGYTAANQILAALNELVEQPKKPRMLNLLLVGEPNNGKTTIVRHFHEQYYKATEDEHPEGFKPIILAESPPTADEKGLYVSILERFFTPYRISDPTVKLRYQVIHLCRVCKVKMLIIDEFHSLLAGSAIKQRELMNAIKLLCNELMIPIVAVGTTEAVRVLHTDPQHASRFDVKTLPAWKLDNEFAKLVLSFERILPLKRPSSLRTAECIQLLHAISGGNLGNLQRLLSTCAIAAIKDGSEQVSRDLIAQHMWLRPTNGLRETMR</sequence>
<protein>
    <submittedName>
        <fullName evidence="1">Transposase</fullName>
    </submittedName>
</protein>
<organism evidence="1 2">
    <name type="scientific">Aeromonas lusitana</name>
    <dbReference type="NCBI Taxonomy" id="931529"/>
    <lineage>
        <taxon>Bacteria</taxon>
        <taxon>Pseudomonadati</taxon>
        <taxon>Pseudomonadota</taxon>
        <taxon>Gammaproteobacteria</taxon>
        <taxon>Aeromonadales</taxon>
        <taxon>Aeromonadaceae</taxon>
        <taxon>Aeromonas</taxon>
    </lineage>
</organism>
<dbReference type="OrthoDB" id="14765at2"/>
<dbReference type="EMBL" id="PGCP01000015">
    <property type="protein sequence ID" value="PJC93099.1"/>
    <property type="molecule type" value="Genomic_DNA"/>
</dbReference>
<comment type="caution">
    <text evidence="1">The sequence shown here is derived from an EMBL/GenBank/DDBJ whole genome shotgun (WGS) entry which is preliminary data.</text>
</comment>
<dbReference type="AlphaFoldDB" id="A0A2M8H965"/>
<dbReference type="InterPro" id="IPR008868">
    <property type="entry name" value="TniB"/>
</dbReference>
<name>A0A2M8H965_9GAMM</name>
<accession>A0A2M8H965</accession>
<dbReference type="Proteomes" id="UP000232060">
    <property type="component" value="Unassembled WGS sequence"/>
</dbReference>
<keyword evidence="2" id="KW-1185">Reference proteome</keyword>
<proteinExistence type="predicted"/>